<dbReference type="InterPro" id="IPR011039">
    <property type="entry name" value="TFIIF_interaction"/>
</dbReference>
<dbReference type="SUPFAM" id="SSF50916">
    <property type="entry name" value="Rap30/74 interaction domains"/>
    <property type="match status" value="1"/>
</dbReference>
<evidence type="ECO:0000256" key="2">
    <source>
        <dbReference type="ARBA" id="ARBA00009543"/>
    </source>
</evidence>
<dbReference type="OrthoDB" id="26094at2759"/>
<dbReference type="EMBL" id="MCGT01000013">
    <property type="protein sequence ID" value="ORX54466.1"/>
    <property type="molecule type" value="Genomic_DNA"/>
</dbReference>
<comment type="similarity">
    <text evidence="2">Belongs to the TFIIF beta subunit family.</text>
</comment>
<evidence type="ECO:0000256" key="10">
    <source>
        <dbReference type="SAM" id="MobiDB-lite"/>
    </source>
</evidence>
<feature type="compositionally biased region" description="Basic and acidic residues" evidence="10">
    <location>
        <begin position="249"/>
        <end position="265"/>
    </location>
</feature>
<dbReference type="CDD" id="cd07980">
    <property type="entry name" value="TFIIF_beta"/>
    <property type="match status" value="1"/>
</dbReference>
<feature type="compositionally biased region" description="Acidic residues" evidence="10">
    <location>
        <begin position="272"/>
        <end position="293"/>
    </location>
</feature>
<gene>
    <name evidence="13" type="ORF">DM01DRAFT_1286913</name>
</gene>
<keyword evidence="5" id="KW-0238">DNA-binding</keyword>
<proteinExistence type="inferred from homology"/>
<comment type="caution">
    <text evidence="13">The sequence shown here is derived from an EMBL/GenBank/DDBJ whole genome shotgun (WGS) entry which is preliminary data.</text>
</comment>
<evidence type="ECO:0000259" key="12">
    <source>
        <dbReference type="Pfam" id="PF17683"/>
    </source>
</evidence>
<protein>
    <recommendedName>
        <fullName evidence="3">Transcription initiation factor IIF subunit beta</fullName>
    </recommendedName>
    <alternativeName>
        <fullName evidence="9">TFIIF medium subunit</fullName>
    </alternativeName>
    <alternativeName>
        <fullName evidence="8">TFIIF-beta</fullName>
    </alternativeName>
</protein>
<feature type="domain" description="TFIIF beta subunit N-terminal" evidence="12">
    <location>
        <begin position="34"/>
        <end position="96"/>
    </location>
</feature>
<dbReference type="Proteomes" id="UP000242146">
    <property type="component" value="Unassembled WGS sequence"/>
</dbReference>
<organism evidence="13 14">
    <name type="scientific">Hesseltinella vesiculosa</name>
    <dbReference type="NCBI Taxonomy" id="101127"/>
    <lineage>
        <taxon>Eukaryota</taxon>
        <taxon>Fungi</taxon>
        <taxon>Fungi incertae sedis</taxon>
        <taxon>Mucoromycota</taxon>
        <taxon>Mucoromycotina</taxon>
        <taxon>Mucoromycetes</taxon>
        <taxon>Mucorales</taxon>
        <taxon>Cunninghamellaceae</taxon>
        <taxon>Hesseltinella</taxon>
    </lineage>
</organism>
<keyword evidence="14" id="KW-1185">Reference proteome</keyword>
<name>A0A1X2GIE9_9FUNG</name>
<dbReference type="GO" id="GO:0006367">
    <property type="term" value="P:transcription initiation at RNA polymerase II promoter"/>
    <property type="evidence" value="ECO:0007669"/>
    <property type="project" value="EnsemblFungi"/>
</dbReference>
<feature type="domain" description="TFIIF beta subunit HTH" evidence="11">
    <location>
        <begin position="186"/>
        <end position="250"/>
    </location>
</feature>
<dbReference type="InterPro" id="IPR036390">
    <property type="entry name" value="WH_DNA-bd_sf"/>
</dbReference>
<dbReference type="PANTHER" id="PTHR10445:SF0">
    <property type="entry name" value="GENERAL TRANSCRIPTION FACTOR IIF SUBUNIT 2"/>
    <property type="match status" value="1"/>
</dbReference>
<evidence type="ECO:0000256" key="3">
    <source>
        <dbReference type="ARBA" id="ARBA00021453"/>
    </source>
</evidence>
<dbReference type="PANTHER" id="PTHR10445">
    <property type="entry name" value="GENERAL TRANSCRIPTION FACTOR IIF SUBUNIT 2"/>
    <property type="match status" value="1"/>
</dbReference>
<reference evidence="13 14" key="1">
    <citation type="submission" date="2016-07" db="EMBL/GenBank/DDBJ databases">
        <title>Pervasive Adenine N6-methylation of Active Genes in Fungi.</title>
        <authorList>
            <consortium name="DOE Joint Genome Institute"/>
            <person name="Mondo S.J."/>
            <person name="Dannebaum R.O."/>
            <person name="Kuo R.C."/>
            <person name="Labutti K."/>
            <person name="Haridas S."/>
            <person name="Kuo A."/>
            <person name="Salamov A."/>
            <person name="Ahrendt S.R."/>
            <person name="Lipzen A."/>
            <person name="Sullivan W."/>
            <person name="Andreopoulos W.B."/>
            <person name="Clum A."/>
            <person name="Lindquist E."/>
            <person name="Daum C."/>
            <person name="Ramamoorthy G.K."/>
            <person name="Gryganskyi A."/>
            <person name="Culley D."/>
            <person name="Magnuson J.K."/>
            <person name="James T.Y."/>
            <person name="O'Malley M.A."/>
            <person name="Stajich J.E."/>
            <person name="Spatafora J.W."/>
            <person name="Visel A."/>
            <person name="Grigoriev I.V."/>
        </authorList>
    </citation>
    <scope>NUCLEOTIDE SEQUENCE [LARGE SCALE GENOMIC DNA]</scope>
    <source>
        <strain evidence="13 14">NRRL 3301</strain>
    </source>
</reference>
<keyword evidence="13" id="KW-0648">Protein biosynthesis</keyword>
<evidence type="ECO:0000256" key="1">
    <source>
        <dbReference type="ARBA" id="ARBA00004123"/>
    </source>
</evidence>
<sequence length="293" mass="33741">MADDQSVDAVFEDDPGSLDDIDDDLEDLNMDDLNTKIWLVKVPKFLASKWSDMEQDDVNLGSVRIYKDTPEDIPKEYTVKILPEEVKNRYIFTQANNGRMFLHFCRTMRGKVHHDCTATPSQFGTYRNIMRKRAYDAEIPQRSVRILDQDNQPVFVPGASANIPSTGFSDFVVSVGKRKTDKEKATRLPRNELMDVLFAAFDRYPYWSFKGILEHTHQPAQYLKEVLSEICVLNKRGPYAGNYQLKSEFKHRESQAEQEGVEKAKQSGSNDDANEEDSDDDNIDDDDMEEIQY</sequence>
<dbReference type="GO" id="GO:0003677">
    <property type="term" value="F:DNA binding"/>
    <property type="evidence" value="ECO:0007669"/>
    <property type="project" value="UniProtKB-KW"/>
</dbReference>
<dbReference type="InterPro" id="IPR036388">
    <property type="entry name" value="WH-like_DNA-bd_sf"/>
</dbReference>
<dbReference type="InterPro" id="IPR003196">
    <property type="entry name" value="TFIIF_beta"/>
</dbReference>
<evidence type="ECO:0000313" key="13">
    <source>
        <dbReference type="EMBL" id="ORX54466.1"/>
    </source>
</evidence>
<dbReference type="GO" id="GO:0005674">
    <property type="term" value="C:transcription factor TFIIF complex"/>
    <property type="evidence" value="ECO:0007669"/>
    <property type="project" value="InterPro"/>
</dbReference>
<evidence type="ECO:0000256" key="9">
    <source>
        <dbReference type="ARBA" id="ARBA00081863"/>
    </source>
</evidence>
<dbReference type="InterPro" id="IPR040504">
    <property type="entry name" value="TFIIF_beta_N"/>
</dbReference>
<dbReference type="InterPro" id="IPR040450">
    <property type="entry name" value="TFIIF_beta_HTH"/>
</dbReference>
<evidence type="ECO:0000313" key="14">
    <source>
        <dbReference type="Proteomes" id="UP000242146"/>
    </source>
</evidence>
<evidence type="ECO:0000256" key="7">
    <source>
        <dbReference type="ARBA" id="ARBA00023242"/>
    </source>
</evidence>
<accession>A0A1X2GIE9</accession>
<dbReference type="Pfam" id="PF02270">
    <property type="entry name" value="TFIIF_beta"/>
    <property type="match status" value="1"/>
</dbReference>
<comment type="subcellular location">
    <subcellularLocation>
        <location evidence="1">Nucleus</location>
    </subcellularLocation>
</comment>
<dbReference type="GO" id="GO:0016251">
    <property type="term" value="F:RNA polymerase II general transcription initiation factor activity"/>
    <property type="evidence" value="ECO:0007669"/>
    <property type="project" value="EnsemblFungi"/>
</dbReference>
<evidence type="ECO:0000256" key="8">
    <source>
        <dbReference type="ARBA" id="ARBA00081473"/>
    </source>
</evidence>
<evidence type="ECO:0000259" key="11">
    <source>
        <dbReference type="Pfam" id="PF02270"/>
    </source>
</evidence>
<keyword evidence="13" id="KW-0396">Initiation factor</keyword>
<dbReference type="STRING" id="101127.A0A1X2GIE9"/>
<evidence type="ECO:0000256" key="4">
    <source>
        <dbReference type="ARBA" id="ARBA00023015"/>
    </source>
</evidence>
<keyword evidence="6" id="KW-0804">Transcription</keyword>
<dbReference type="FunFam" id="1.10.10.10:FF:000035">
    <property type="entry name" value="General transcription factor IIF subunit 2"/>
    <property type="match status" value="1"/>
</dbReference>
<dbReference type="Gene3D" id="1.10.10.10">
    <property type="entry name" value="Winged helix-like DNA-binding domain superfamily/Winged helix DNA-binding domain"/>
    <property type="match status" value="1"/>
</dbReference>
<evidence type="ECO:0000256" key="6">
    <source>
        <dbReference type="ARBA" id="ARBA00023163"/>
    </source>
</evidence>
<dbReference type="GO" id="GO:0003743">
    <property type="term" value="F:translation initiation factor activity"/>
    <property type="evidence" value="ECO:0007669"/>
    <property type="project" value="UniProtKB-KW"/>
</dbReference>
<keyword evidence="7" id="KW-0539">Nucleus</keyword>
<keyword evidence="4" id="KW-0805">Transcription regulation</keyword>
<evidence type="ECO:0000256" key="5">
    <source>
        <dbReference type="ARBA" id="ARBA00023125"/>
    </source>
</evidence>
<dbReference type="Pfam" id="PF17683">
    <property type="entry name" value="TFIIF_beta_N"/>
    <property type="match status" value="1"/>
</dbReference>
<dbReference type="SUPFAM" id="SSF46785">
    <property type="entry name" value="Winged helix' DNA-binding domain"/>
    <property type="match status" value="1"/>
</dbReference>
<feature type="region of interest" description="Disordered" evidence="10">
    <location>
        <begin position="249"/>
        <end position="293"/>
    </location>
</feature>
<dbReference type="AlphaFoldDB" id="A0A1X2GIE9"/>